<evidence type="ECO:0000313" key="6">
    <source>
        <dbReference type="Proteomes" id="UP000032102"/>
    </source>
</evidence>
<evidence type="ECO:0000259" key="4">
    <source>
        <dbReference type="PROSITE" id="PS51786"/>
    </source>
</evidence>
<evidence type="ECO:0000256" key="1">
    <source>
        <dbReference type="PROSITE-ProRule" id="PRU01122"/>
    </source>
</evidence>
<dbReference type="GO" id="GO:0004176">
    <property type="term" value="F:ATP-dependent peptidase activity"/>
    <property type="evidence" value="ECO:0007669"/>
    <property type="project" value="UniProtKB-UniRule"/>
</dbReference>
<dbReference type="Gene3D" id="2.30.42.10">
    <property type="match status" value="1"/>
</dbReference>
<dbReference type="SMART" id="SM00228">
    <property type="entry name" value="PDZ"/>
    <property type="match status" value="1"/>
</dbReference>
<comment type="caution">
    <text evidence="5">The sequence shown here is derived from an EMBL/GenBank/DDBJ whole genome shotgun (WGS) entry which is preliminary data.</text>
</comment>
<dbReference type="PROSITE" id="PS50106">
    <property type="entry name" value="PDZ"/>
    <property type="match status" value="1"/>
</dbReference>
<dbReference type="Pfam" id="PF05362">
    <property type="entry name" value="Lon_C"/>
    <property type="match status" value="1"/>
</dbReference>
<dbReference type="InterPro" id="IPR020568">
    <property type="entry name" value="Ribosomal_Su5_D2-typ_SF"/>
</dbReference>
<keyword evidence="1" id="KW-0645">Protease</keyword>
<keyword evidence="1" id="KW-0720">Serine protease</keyword>
<dbReference type="SUPFAM" id="SSF50156">
    <property type="entry name" value="PDZ domain-like"/>
    <property type="match status" value="1"/>
</dbReference>
<dbReference type="AlphaFoldDB" id="A0A0D0S2B5"/>
<proteinExistence type="inferred from homology"/>
<feature type="domain" description="PDZ" evidence="3">
    <location>
        <begin position="100"/>
        <end position="160"/>
    </location>
</feature>
<keyword evidence="1" id="KW-0378">Hydrolase</keyword>
<feature type="domain" description="Lon proteolytic" evidence="4">
    <location>
        <begin position="229"/>
        <end position="336"/>
    </location>
</feature>
<gene>
    <name evidence="5" type="ORF">LH47_00018</name>
</gene>
<dbReference type="Proteomes" id="UP000032102">
    <property type="component" value="Unassembled WGS sequence"/>
</dbReference>
<sequence>MKKKRYIATTIMIALLFAFATFFHLPYYVTMPGTAEPLRPLVEVEGGYEEKGKFMLTTVRMGYANLFSFALAHMSKYNELYRIDEVRQEGENDEEYAHRQLKMMENSKETAIAVAYKKANRSFSYRNKGVYVLYVVEGMPAANVLKSGDQIVAIDGQRMLDADAFIQYVSGKKKGDRVRVTYKRAGKEKTATLTLAPFPKEKNRVGLGVSVMTDREIVTDPPVRIESDEIGGPSAGLMFALEVYNQLIPVDLTKGYRIAGTGTINIDGEVGPIGGISQKVIAAHKAGADIFFAPNERGAKHSNYKEAVKTAKDIGTKMKIVPVDTFDDAVQFLRKLS</sequence>
<keyword evidence="2" id="KW-0812">Transmembrane</keyword>
<dbReference type="InterPro" id="IPR036034">
    <property type="entry name" value="PDZ_sf"/>
</dbReference>
<dbReference type="PATRIC" id="fig|404937.3.peg.20"/>
<evidence type="ECO:0000256" key="2">
    <source>
        <dbReference type="SAM" id="Phobius"/>
    </source>
</evidence>
<evidence type="ECO:0000313" key="5">
    <source>
        <dbReference type="EMBL" id="KIQ95785.1"/>
    </source>
</evidence>
<dbReference type="EC" id="3.4.21.53" evidence="1"/>
<dbReference type="InterPro" id="IPR001478">
    <property type="entry name" value="PDZ"/>
</dbReference>
<dbReference type="GO" id="GO:0006508">
    <property type="term" value="P:proteolysis"/>
    <property type="evidence" value="ECO:0007669"/>
    <property type="project" value="UniProtKB-KW"/>
</dbReference>
<dbReference type="PANTHER" id="PTHR10046">
    <property type="entry name" value="ATP DEPENDENT LON PROTEASE FAMILY MEMBER"/>
    <property type="match status" value="1"/>
</dbReference>
<accession>A0A0D0S2B5</accession>
<dbReference type="Gene3D" id="3.30.230.10">
    <property type="match status" value="1"/>
</dbReference>
<dbReference type="NCBIfam" id="NF041438">
    <property type="entry name" value="SepM_fam_S16"/>
    <property type="match status" value="1"/>
</dbReference>
<dbReference type="SUPFAM" id="SSF54211">
    <property type="entry name" value="Ribosomal protein S5 domain 2-like"/>
    <property type="match status" value="1"/>
</dbReference>
<keyword evidence="2" id="KW-0472">Membrane</keyword>
<dbReference type="RefSeq" id="WP_043963558.1">
    <property type="nucleotide sequence ID" value="NZ_JXTH01000001.1"/>
</dbReference>
<dbReference type="InterPro" id="IPR008269">
    <property type="entry name" value="Lon_proteolytic"/>
</dbReference>
<feature type="active site" evidence="1">
    <location>
        <position position="279"/>
    </location>
</feature>
<dbReference type="GO" id="GO:0030163">
    <property type="term" value="P:protein catabolic process"/>
    <property type="evidence" value="ECO:0007669"/>
    <property type="project" value="InterPro"/>
</dbReference>
<feature type="active site" evidence="1">
    <location>
        <position position="234"/>
    </location>
</feature>
<dbReference type="GO" id="GO:0004252">
    <property type="term" value="F:serine-type endopeptidase activity"/>
    <property type="evidence" value="ECO:0007669"/>
    <property type="project" value="UniProtKB-UniRule"/>
</dbReference>
<dbReference type="PROSITE" id="PS51786">
    <property type="entry name" value="LON_PROTEOLYTIC"/>
    <property type="match status" value="1"/>
</dbReference>
<dbReference type="Pfam" id="PF13180">
    <property type="entry name" value="PDZ_2"/>
    <property type="match status" value="1"/>
</dbReference>
<keyword evidence="2" id="KW-1133">Transmembrane helix</keyword>
<dbReference type="GO" id="GO:0005524">
    <property type="term" value="F:ATP binding"/>
    <property type="evidence" value="ECO:0007669"/>
    <property type="project" value="InterPro"/>
</dbReference>
<feature type="transmembrane region" description="Helical" evidence="2">
    <location>
        <begin position="7"/>
        <end position="29"/>
    </location>
</feature>
<reference evidence="5 6" key="1">
    <citation type="submission" date="2015-01" db="EMBL/GenBank/DDBJ databases">
        <title>Draft genome of Anoxybacillus thermarum strain AF/04.</title>
        <authorList>
            <person name="Poli A."/>
            <person name="Nicolaus B."/>
            <person name="Chan K.-G."/>
            <person name="Kahar U.M."/>
            <person name="Yaakob A.S."/>
            <person name="Chan C.S."/>
            <person name="Goh K.M."/>
        </authorList>
    </citation>
    <scope>NUCLEOTIDE SEQUENCE [LARGE SCALE GENOMIC DNA]</scope>
    <source>
        <strain evidence="5 6">AF/04</strain>
    </source>
</reference>
<dbReference type="EMBL" id="JXTH01000001">
    <property type="protein sequence ID" value="KIQ95785.1"/>
    <property type="molecule type" value="Genomic_DNA"/>
</dbReference>
<comment type="similarity">
    <text evidence="1">Belongs to the peptidase S16 family.</text>
</comment>
<protein>
    <recommendedName>
        <fullName evidence="1">endopeptidase La</fullName>
        <ecNumber evidence="1">3.4.21.53</ecNumber>
    </recommendedName>
</protein>
<keyword evidence="6" id="KW-1185">Reference proteome</keyword>
<name>A0A0D0S2B5_9BACL</name>
<dbReference type="InterPro" id="IPR027065">
    <property type="entry name" value="Lon_Prtase"/>
</dbReference>
<organism evidence="5 6">
    <name type="scientific">Anoxybacillus thermarum</name>
    <dbReference type="NCBI Taxonomy" id="404937"/>
    <lineage>
        <taxon>Bacteria</taxon>
        <taxon>Bacillati</taxon>
        <taxon>Bacillota</taxon>
        <taxon>Bacilli</taxon>
        <taxon>Bacillales</taxon>
        <taxon>Anoxybacillaceae</taxon>
        <taxon>Anoxybacillus</taxon>
    </lineage>
</organism>
<dbReference type="InterPro" id="IPR014721">
    <property type="entry name" value="Ribsml_uS5_D2-typ_fold_subgr"/>
</dbReference>
<evidence type="ECO:0000259" key="3">
    <source>
        <dbReference type="PROSITE" id="PS50106"/>
    </source>
</evidence>
<comment type="catalytic activity">
    <reaction evidence="1">
        <text>Hydrolysis of proteins in presence of ATP.</text>
        <dbReference type="EC" id="3.4.21.53"/>
    </reaction>
</comment>